<organism evidence="1">
    <name type="scientific">Rhizophora mucronata</name>
    <name type="common">Asiatic mangrove</name>
    <dbReference type="NCBI Taxonomy" id="61149"/>
    <lineage>
        <taxon>Eukaryota</taxon>
        <taxon>Viridiplantae</taxon>
        <taxon>Streptophyta</taxon>
        <taxon>Embryophyta</taxon>
        <taxon>Tracheophyta</taxon>
        <taxon>Spermatophyta</taxon>
        <taxon>Magnoliopsida</taxon>
        <taxon>eudicotyledons</taxon>
        <taxon>Gunneridae</taxon>
        <taxon>Pentapetalae</taxon>
        <taxon>rosids</taxon>
        <taxon>fabids</taxon>
        <taxon>Malpighiales</taxon>
        <taxon>Rhizophoraceae</taxon>
        <taxon>Rhizophora</taxon>
    </lineage>
</organism>
<sequence length="30" mass="3701">MMQYSKKNNWIPMQEIQTLLQIQHSQLKIK</sequence>
<evidence type="ECO:0000313" key="1">
    <source>
        <dbReference type="EMBL" id="MBX40058.1"/>
    </source>
</evidence>
<dbReference type="EMBL" id="GGEC01059574">
    <property type="protein sequence ID" value="MBX40058.1"/>
    <property type="molecule type" value="Transcribed_RNA"/>
</dbReference>
<protein>
    <submittedName>
        <fullName evidence="1">Uncharacterized protein</fullName>
    </submittedName>
</protein>
<name>A0A2P2NC41_RHIMU</name>
<reference evidence="1" key="1">
    <citation type="submission" date="2018-02" db="EMBL/GenBank/DDBJ databases">
        <title>Rhizophora mucronata_Transcriptome.</title>
        <authorList>
            <person name="Meera S.P."/>
            <person name="Sreeshan A."/>
            <person name="Augustine A."/>
        </authorList>
    </citation>
    <scope>NUCLEOTIDE SEQUENCE</scope>
    <source>
        <tissue evidence="1">Leaf</tissue>
    </source>
</reference>
<accession>A0A2P2NC41</accession>
<proteinExistence type="predicted"/>
<dbReference type="AlphaFoldDB" id="A0A2P2NC41"/>